<comment type="caution">
    <text evidence="6">The sequence shown here is derived from an EMBL/GenBank/DDBJ whole genome shotgun (WGS) entry which is preliminary data.</text>
</comment>
<organism evidence="6 7">
    <name type="scientific">Membranihabitans marinus</name>
    <dbReference type="NCBI Taxonomy" id="1227546"/>
    <lineage>
        <taxon>Bacteria</taxon>
        <taxon>Pseudomonadati</taxon>
        <taxon>Bacteroidota</taxon>
        <taxon>Saprospiria</taxon>
        <taxon>Saprospirales</taxon>
        <taxon>Saprospiraceae</taxon>
        <taxon>Membranihabitans</taxon>
    </lineage>
</organism>
<dbReference type="GO" id="GO:0016020">
    <property type="term" value="C:membrane"/>
    <property type="evidence" value="ECO:0007669"/>
    <property type="project" value="UniProtKB-SubCell"/>
</dbReference>
<protein>
    <submittedName>
        <fullName evidence="6">Bile acid:sodium symporter family protein</fullName>
    </submittedName>
</protein>
<keyword evidence="2 5" id="KW-0812">Transmembrane</keyword>
<dbReference type="RefSeq" id="WP_222580374.1">
    <property type="nucleotide sequence ID" value="NZ_JAHVHU010000010.1"/>
</dbReference>
<evidence type="ECO:0000256" key="4">
    <source>
        <dbReference type="ARBA" id="ARBA00023136"/>
    </source>
</evidence>
<keyword evidence="4 5" id="KW-0472">Membrane</keyword>
<sequence length="290" mass="30849">MDSISNLILAIGLMLVMWGMGLSLVVDDFKRVVRYPKAMVIGLVSQLVLLPLIGYALVLLMNVPAEIAVGVMILAACPGGATSNLITHLSRADAALSVSLTAVTSVITVVTIPLIVNFAMESFLDQSEMIRLDFLETIVKISMIVLIPVALGMTVRHFWPHVANKLGKTVRIASAAILILIIVGVVIKEKDVLPGYFVDAGIVSLLLNITTILVGFFLGRVFSLSPQQSTSISIESGMQNGTLALAVAGGLLNNAAFAIAPAVYSIIMFFTAGMIIYWGVNNLPAPKTEI</sequence>
<dbReference type="InterPro" id="IPR002657">
    <property type="entry name" value="BilAc:Na_symport/Acr3"/>
</dbReference>
<comment type="subcellular location">
    <subcellularLocation>
        <location evidence="1">Membrane</location>
        <topology evidence="1">Multi-pass membrane protein</topology>
    </subcellularLocation>
</comment>
<dbReference type="Proteomes" id="UP000753961">
    <property type="component" value="Unassembled WGS sequence"/>
</dbReference>
<dbReference type="PANTHER" id="PTHR10361:SF24">
    <property type="entry name" value="P3 PROTEIN"/>
    <property type="match status" value="1"/>
</dbReference>
<dbReference type="EMBL" id="JAHVHU010000010">
    <property type="protein sequence ID" value="MBY5958839.1"/>
    <property type="molecule type" value="Genomic_DNA"/>
</dbReference>
<feature type="transmembrane region" description="Helical" evidence="5">
    <location>
        <begin position="263"/>
        <end position="280"/>
    </location>
</feature>
<gene>
    <name evidence="6" type="ORF">KUV50_11875</name>
</gene>
<dbReference type="InterPro" id="IPR004710">
    <property type="entry name" value="Bilac:Na_transpt"/>
</dbReference>
<keyword evidence="7" id="KW-1185">Reference proteome</keyword>
<dbReference type="PANTHER" id="PTHR10361">
    <property type="entry name" value="SODIUM-BILE ACID COTRANSPORTER"/>
    <property type="match status" value="1"/>
</dbReference>
<name>A0A953HMR8_9BACT</name>
<dbReference type="InterPro" id="IPR038770">
    <property type="entry name" value="Na+/solute_symporter_sf"/>
</dbReference>
<evidence type="ECO:0000256" key="3">
    <source>
        <dbReference type="ARBA" id="ARBA00022989"/>
    </source>
</evidence>
<feature type="transmembrane region" description="Helical" evidence="5">
    <location>
        <begin position="67"/>
        <end position="87"/>
    </location>
</feature>
<feature type="transmembrane region" description="Helical" evidence="5">
    <location>
        <begin position="170"/>
        <end position="187"/>
    </location>
</feature>
<feature type="transmembrane region" description="Helical" evidence="5">
    <location>
        <begin position="193"/>
        <end position="219"/>
    </location>
</feature>
<feature type="transmembrane region" description="Helical" evidence="5">
    <location>
        <begin position="38"/>
        <end position="61"/>
    </location>
</feature>
<keyword evidence="3 5" id="KW-1133">Transmembrane helix</keyword>
<evidence type="ECO:0000256" key="2">
    <source>
        <dbReference type="ARBA" id="ARBA00022692"/>
    </source>
</evidence>
<proteinExistence type="predicted"/>
<reference evidence="6" key="1">
    <citation type="submission" date="2021-06" db="EMBL/GenBank/DDBJ databases">
        <title>44 bacteria genomes isolated from Dapeng, Shenzhen.</title>
        <authorList>
            <person name="Zheng W."/>
            <person name="Yu S."/>
            <person name="Huang Y."/>
        </authorList>
    </citation>
    <scope>NUCLEOTIDE SEQUENCE</scope>
    <source>
        <strain evidence="6">DP5N28-2</strain>
    </source>
</reference>
<feature type="transmembrane region" description="Helical" evidence="5">
    <location>
        <begin position="6"/>
        <end position="26"/>
    </location>
</feature>
<evidence type="ECO:0000256" key="5">
    <source>
        <dbReference type="SAM" id="Phobius"/>
    </source>
</evidence>
<evidence type="ECO:0000256" key="1">
    <source>
        <dbReference type="ARBA" id="ARBA00004141"/>
    </source>
</evidence>
<dbReference type="AlphaFoldDB" id="A0A953HMR8"/>
<dbReference type="Pfam" id="PF01758">
    <property type="entry name" value="SBF"/>
    <property type="match status" value="1"/>
</dbReference>
<feature type="transmembrane region" description="Helical" evidence="5">
    <location>
        <begin position="138"/>
        <end position="158"/>
    </location>
</feature>
<feature type="transmembrane region" description="Helical" evidence="5">
    <location>
        <begin position="94"/>
        <end position="118"/>
    </location>
</feature>
<evidence type="ECO:0000313" key="6">
    <source>
        <dbReference type="EMBL" id="MBY5958839.1"/>
    </source>
</evidence>
<evidence type="ECO:0000313" key="7">
    <source>
        <dbReference type="Proteomes" id="UP000753961"/>
    </source>
</evidence>
<accession>A0A953HMR8</accession>
<dbReference type="Gene3D" id="1.20.1530.20">
    <property type="match status" value="1"/>
</dbReference>